<evidence type="ECO:0000256" key="7">
    <source>
        <dbReference type="ARBA" id="ARBA00022729"/>
    </source>
</evidence>
<keyword evidence="13" id="KW-0998">Cell outer membrane</keyword>
<organism evidence="17 18">
    <name type="scientific">Wenyingzhuangia gilva</name>
    <dbReference type="NCBI Taxonomy" id="3057677"/>
    <lineage>
        <taxon>Bacteria</taxon>
        <taxon>Pseudomonadati</taxon>
        <taxon>Bacteroidota</taxon>
        <taxon>Flavobacteriia</taxon>
        <taxon>Flavobacteriales</taxon>
        <taxon>Flavobacteriaceae</taxon>
        <taxon>Wenyingzhuangia</taxon>
    </lineage>
</organism>
<dbReference type="Gene3D" id="3.10.560.10">
    <property type="entry name" value="Outer membrane lipoprotein wza domain like"/>
    <property type="match status" value="1"/>
</dbReference>
<evidence type="ECO:0000259" key="16">
    <source>
        <dbReference type="Pfam" id="PF22461"/>
    </source>
</evidence>
<dbReference type="InterPro" id="IPR049712">
    <property type="entry name" value="Poly_export"/>
</dbReference>
<evidence type="ECO:0000259" key="15">
    <source>
        <dbReference type="Pfam" id="PF02563"/>
    </source>
</evidence>
<evidence type="ECO:0000256" key="14">
    <source>
        <dbReference type="ARBA" id="ARBA00023288"/>
    </source>
</evidence>
<keyword evidence="4" id="KW-1134">Transmembrane beta strand</keyword>
<accession>A0ABT8VNR9</accession>
<evidence type="ECO:0000256" key="3">
    <source>
        <dbReference type="ARBA" id="ARBA00022448"/>
    </source>
</evidence>
<keyword evidence="7" id="KW-0732">Signal</keyword>
<keyword evidence="3" id="KW-0813">Transport</keyword>
<keyword evidence="8" id="KW-0625">Polysaccharide transport</keyword>
<reference evidence="17" key="1">
    <citation type="submission" date="2023-07" db="EMBL/GenBank/DDBJ databases">
        <title>Wenyingzhuangia sp. chi5 genome sequencing and assembly.</title>
        <authorList>
            <person name="Park S."/>
        </authorList>
    </citation>
    <scope>NUCLEOTIDE SEQUENCE</scope>
    <source>
        <strain evidence="17">Chi5</strain>
    </source>
</reference>
<dbReference type="PANTHER" id="PTHR33619">
    <property type="entry name" value="POLYSACCHARIDE EXPORT PROTEIN GFCE-RELATED"/>
    <property type="match status" value="1"/>
</dbReference>
<evidence type="ECO:0000313" key="18">
    <source>
        <dbReference type="Proteomes" id="UP001168642"/>
    </source>
</evidence>
<dbReference type="Gene3D" id="3.30.1950.10">
    <property type="entry name" value="wza like domain"/>
    <property type="match status" value="1"/>
</dbReference>
<evidence type="ECO:0000256" key="11">
    <source>
        <dbReference type="ARBA" id="ARBA00023136"/>
    </source>
</evidence>
<sequence>MKGIKKIVLSLLTLGVISCASRKDIIYLQDVNDKTEQSNVLEMDSVHFNPLTIKPDDRLTINISSINPEAARPFNLYLSSFNTGGLTANGQQQQQSYLVDKDGCISFPQLGDLKVAGFTRVQLEKHLEKKIKPFLPDVKANVQLVNFRISILGEVARPGEYTINRDKISVLQAIGLAGDLTIHGKRDNIKIMRDVEGAIKYYHIDLRSKGFMNSPAFYLQQNDVIYIEPNKPRVNAAISSPTNSYIISATGLLITIISILTR</sequence>
<keyword evidence="12" id="KW-0564">Palmitate</keyword>
<keyword evidence="18" id="KW-1185">Reference proteome</keyword>
<comment type="caution">
    <text evidence="17">The sequence shown here is derived from an EMBL/GenBank/DDBJ whole genome shotgun (WGS) entry which is preliminary data.</text>
</comment>
<dbReference type="PANTHER" id="PTHR33619:SF3">
    <property type="entry name" value="POLYSACCHARIDE EXPORT PROTEIN GFCE-RELATED"/>
    <property type="match status" value="1"/>
</dbReference>
<feature type="domain" description="SLBB" evidence="16">
    <location>
        <begin position="148"/>
        <end position="227"/>
    </location>
</feature>
<keyword evidence="9" id="KW-0406">Ion transport</keyword>
<comment type="similarity">
    <text evidence="2">Belongs to the BexD/CtrA/VexA family.</text>
</comment>
<evidence type="ECO:0000256" key="10">
    <source>
        <dbReference type="ARBA" id="ARBA00023114"/>
    </source>
</evidence>
<keyword evidence="11" id="KW-0472">Membrane</keyword>
<gene>
    <name evidence="17" type="ORF">QVZ41_01980</name>
</gene>
<keyword evidence="10" id="KW-0626">Porin</keyword>
<name>A0ABT8VNR9_9FLAO</name>
<proteinExistence type="inferred from homology"/>
<evidence type="ECO:0000256" key="13">
    <source>
        <dbReference type="ARBA" id="ARBA00023237"/>
    </source>
</evidence>
<keyword evidence="6" id="KW-0812">Transmembrane</keyword>
<keyword evidence="14" id="KW-0449">Lipoprotein</keyword>
<dbReference type="Proteomes" id="UP001168642">
    <property type="component" value="Unassembled WGS sequence"/>
</dbReference>
<evidence type="ECO:0000256" key="2">
    <source>
        <dbReference type="ARBA" id="ARBA00009450"/>
    </source>
</evidence>
<evidence type="ECO:0000256" key="1">
    <source>
        <dbReference type="ARBA" id="ARBA00004571"/>
    </source>
</evidence>
<dbReference type="RefSeq" id="WP_302882867.1">
    <property type="nucleotide sequence ID" value="NZ_JAUMIT010000001.1"/>
</dbReference>
<feature type="domain" description="Polysaccharide export protein N-terminal" evidence="15">
    <location>
        <begin position="51"/>
        <end position="144"/>
    </location>
</feature>
<comment type="subcellular location">
    <subcellularLocation>
        <location evidence="1">Cell outer membrane</location>
        <topology evidence="1">Multi-pass membrane protein</topology>
    </subcellularLocation>
</comment>
<evidence type="ECO:0000256" key="12">
    <source>
        <dbReference type="ARBA" id="ARBA00023139"/>
    </source>
</evidence>
<evidence type="ECO:0000256" key="5">
    <source>
        <dbReference type="ARBA" id="ARBA00022597"/>
    </source>
</evidence>
<evidence type="ECO:0000256" key="8">
    <source>
        <dbReference type="ARBA" id="ARBA00023047"/>
    </source>
</evidence>
<dbReference type="InterPro" id="IPR003715">
    <property type="entry name" value="Poly_export_N"/>
</dbReference>
<evidence type="ECO:0000313" key="17">
    <source>
        <dbReference type="EMBL" id="MDO3693616.1"/>
    </source>
</evidence>
<dbReference type="PROSITE" id="PS51257">
    <property type="entry name" value="PROKAR_LIPOPROTEIN"/>
    <property type="match status" value="1"/>
</dbReference>
<evidence type="ECO:0000256" key="4">
    <source>
        <dbReference type="ARBA" id="ARBA00022452"/>
    </source>
</evidence>
<keyword evidence="5" id="KW-0762">Sugar transport</keyword>
<evidence type="ECO:0000256" key="9">
    <source>
        <dbReference type="ARBA" id="ARBA00023065"/>
    </source>
</evidence>
<dbReference type="EMBL" id="JAUMIT010000001">
    <property type="protein sequence ID" value="MDO3693616.1"/>
    <property type="molecule type" value="Genomic_DNA"/>
</dbReference>
<evidence type="ECO:0000256" key="6">
    <source>
        <dbReference type="ARBA" id="ARBA00022692"/>
    </source>
</evidence>
<protein>
    <submittedName>
        <fullName evidence="17">Polysaccharide biosynthesis/export family protein</fullName>
    </submittedName>
</protein>
<dbReference type="Pfam" id="PF22461">
    <property type="entry name" value="SLBB_2"/>
    <property type="match status" value="1"/>
</dbReference>
<dbReference type="Pfam" id="PF02563">
    <property type="entry name" value="Poly_export"/>
    <property type="match status" value="1"/>
</dbReference>
<dbReference type="InterPro" id="IPR054765">
    <property type="entry name" value="SLBB_dom"/>
</dbReference>